<reference evidence="1 2" key="1">
    <citation type="submission" date="2021-03" db="EMBL/GenBank/DDBJ databases">
        <title>Genomic Encyclopedia of Type Strains, Phase III (KMG-III): the genomes of soil and plant-associated and newly described type strains.</title>
        <authorList>
            <person name="Whitman W."/>
        </authorList>
    </citation>
    <scope>NUCLEOTIDE SEQUENCE [LARGE SCALE GENOMIC DNA]</scope>
    <source>
        <strain evidence="1 2">IMMIB AFH-6</strain>
    </source>
</reference>
<dbReference type="Proteomes" id="UP000781958">
    <property type="component" value="Unassembled WGS sequence"/>
</dbReference>
<evidence type="ECO:0000313" key="2">
    <source>
        <dbReference type="Proteomes" id="UP000781958"/>
    </source>
</evidence>
<accession>A0ABS4SIL2</accession>
<sequence length="75" mass="8328">MKDDARLLTLDSIPPESFGCQDAVRRCYAGLCSCGQPERYALEAAVTVFRYHNPDSTPFLAETIVSQWVAGPVRH</sequence>
<proteinExistence type="predicted"/>
<protein>
    <submittedName>
        <fullName evidence="1">Uncharacterized protein</fullName>
    </submittedName>
</protein>
<evidence type="ECO:0000313" key="1">
    <source>
        <dbReference type="EMBL" id="MBP2292401.1"/>
    </source>
</evidence>
<comment type="caution">
    <text evidence="1">The sequence shown here is derived from an EMBL/GenBank/DDBJ whole genome shotgun (WGS) entry which is preliminary data.</text>
</comment>
<keyword evidence="2" id="KW-1185">Reference proteome</keyword>
<organism evidence="1 2">
    <name type="scientific">Azospirillum rugosum</name>
    <dbReference type="NCBI Taxonomy" id="416170"/>
    <lineage>
        <taxon>Bacteria</taxon>
        <taxon>Pseudomonadati</taxon>
        <taxon>Pseudomonadota</taxon>
        <taxon>Alphaproteobacteria</taxon>
        <taxon>Rhodospirillales</taxon>
        <taxon>Azospirillaceae</taxon>
        <taxon>Azospirillum</taxon>
    </lineage>
</organism>
<gene>
    <name evidence="1" type="ORF">J2851_002171</name>
</gene>
<dbReference type="RefSeq" id="WP_209766266.1">
    <property type="nucleotide sequence ID" value="NZ_JAGINP010000006.1"/>
</dbReference>
<dbReference type="EMBL" id="JAGINP010000006">
    <property type="protein sequence ID" value="MBP2292401.1"/>
    <property type="molecule type" value="Genomic_DNA"/>
</dbReference>
<name>A0ABS4SIL2_9PROT</name>